<sequence length="11" mass="1157">MERDPTAAPGL</sequence>
<reference evidence="1" key="1">
    <citation type="submission" date="2021-06" db="EMBL/GenBank/DDBJ databases">
        <authorList>
            <person name="Hodson N. C."/>
            <person name="Mongue J. A."/>
            <person name="Jaron S. K."/>
        </authorList>
    </citation>
    <scope>NUCLEOTIDE SEQUENCE</scope>
</reference>
<accession>A0A8J2JFB2</accession>
<dbReference type="EMBL" id="CAJVCH010014773">
    <property type="protein sequence ID" value="CAG7678328.1"/>
    <property type="molecule type" value="Genomic_DNA"/>
</dbReference>
<feature type="non-terminal residue" evidence="1">
    <location>
        <position position="1"/>
    </location>
</feature>
<comment type="caution">
    <text evidence="1">The sequence shown here is derived from an EMBL/GenBank/DDBJ whole genome shotgun (WGS) entry which is preliminary data.</text>
</comment>
<protein>
    <submittedName>
        <fullName evidence="1">Uncharacterized protein</fullName>
    </submittedName>
</protein>
<dbReference type="Proteomes" id="UP000708208">
    <property type="component" value="Unassembled WGS sequence"/>
</dbReference>
<proteinExistence type="predicted"/>
<organism evidence="1 2">
    <name type="scientific">Allacma fusca</name>
    <dbReference type="NCBI Taxonomy" id="39272"/>
    <lineage>
        <taxon>Eukaryota</taxon>
        <taxon>Metazoa</taxon>
        <taxon>Ecdysozoa</taxon>
        <taxon>Arthropoda</taxon>
        <taxon>Hexapoda</taxon>
        <taxon>Collembola</taxon>
        <taxon>Symphypleona</taxon>
        <taxon>Sminthuridae</taxon>
        <taxon>Allacma</taxon>
    </lineage>
</organism>
<name>A0A8J2JFB2_9HEXA</name>
<gene>
    <name evidence="1" type="ORF">AFUS01_LOCUS2572</name>
</gene>
<evidence type="ECO:0000313" key="1">
    <source>
        <dbReference type="EMBL" id="CAG7678328.1"/>
    </source>
</evidence>
<keyword evidence="2" id="KW-1185">Reference proteome</keyword>
<evidence type="ECO:0000313" key="2">
    <source>
        <dbReference type="Proteomes" id="UP000708208"/>
    </source>
</evidence>